<comment type="caution">
    <text evidence="2">The sequence shown here is derived from an EMBL/GenBank/DDBJ whole genome shotgun (WGS) entry which is preliminary data.</text>
</comment>
<evidence type="ECO:0000313" key="2">
    <source>
        <dbReference type="EMBL" id="KHJ68178.1"/>
    </source>
</evidence>
<gene>
    <name evidence="2" type="ORF">QU24_10170</name>
</gene>
<sequence length="127" mass="14213">MKAIAIAVGLAACHIMPAWSDTEFQITCPGRATMTVSRAEYGLSTLMWPTRHFQIAAGQQRTSIKGGDKVAITRFRNGDQLLVNKDNGDTFFVYANSDKLLPCNRTEKRDTEILSLERYDDSQRPNS</sequence>
<reference evidence="2 3" key="1">
    <citation type="submission" date="2014-11" db="EMBL/GenBank/DDBJ databases">
        <title>Genome sequencing of Pantoea rodasii ND03.</title>
        <authorList>
            <person name="Muhamad Yunos N.Y."/>
            <person name="Chan K.-G."/>
        </authorList>
    </citation>
    <scope>NUCLEOTIDE SEQUENCE [LARGE SCALE GENOMIC DNA]</scope>
    <source>
        <strain evidence="2 3">ND03</strain>
    </source>
</reference>
<accession>A0A0B1R597</accession>
<feature type="chain" id="PRO_5002059963" description="C-type lysozyme inhibitor domain-containing protein" evidence="1">
    <location>
        <begin position="21"/>
        <end position="127"/>
    </location>
</feature>
<dbReference type="AlphaFoldDB" id="A0A0B1R597"/>
<evidence type="ECO:0000256" key="1">
    <source>
        <dbReference type="SAM" id="SignalP"/>
    </source>
</evidence>
<evidence type="ECO:0008006" key="4">
    <source>
        <dbReference type="Google" id="ProtNLM"/>
    </source>
</evidence>
<dbReference type="Proteomes" id="UP000030853">
    <property type="component" value="Unassembled WGS sequence"/>
</dbReference>
<dbReference type="RefSeq" id="WP_039330612.1">
    <property type="nucleotide sequence ID" value="NZ_JTJJ01000034.1"/>
</dbReference>
<feature type="signal peptide" evidence="1">
    <location>
        <begin position="1"/>
        <end position="20"/>
    </location>
</feature>
<organism evidence="2 3">
    <name type="scientific">Pantoea rodasii</name>
    <dbReference type="NCBI Taxonomy" id="1076549"/>
    <lineage>
        <taxon>Bacteria</taxon>
        <taxon>Pseudomonadati</taxon>
        <taxon>Pseudomonadota</taxon>
        <taxon>Gammaproteobacteria</taxon>
        <taxon>Enterobacterales</taxon>
        <taxon>Erwiniaceae</taxon>
        <taxon>Pantoea</taxon>
    </lineage>
</organism>
<proteinExistence type="predicted"/>
<protein>
    <recommendedName>
        <fullName evidence="4">C-type lysozyme inhibitor domain-containing protein</fullName>
    </recommendedName>
</protein>
<evidence type="ECO:0000313" key="3">
    <source>
        <dbReference type="Proteomes" id="UP000030853"/>
    </source>
</evidence>
<name>A0A0B1R597_9GAMM</name>
<keyword evidence="1" id="KW-0732">Signal</keyword>
<dbReference type="EMBL" id="JTJJ01000034">
    <property type="protein sequence ID" value="KHJ68178.1"/>
    <property type="molecule type" value="Genomic_DNA"/>
</dbReference>